<reference evidence="4" key="1">
    <citation type="journal article" date="2023" name="Commun. Biol.">
        <title>Genome analysis of Parmales, the sister group of diatoms, reveals the evolutionary specialization of diatoms from phago-mixotrophs to photoautotrophs.</title>
        <authorList>
            <person name="Ban H."/>
            <person name="Sato S."/>
            <person name="Yoshikawa S."/>
            <person name="Yamada K."/>
            <person name="Nakamura Y."/>
            <person name="Ichinomiya M."/>
            <person name="Sato N."/>
            <person name="Blanc-Mathieu R."/>
            <person name="Endo H."/>
            <person name="Kuwata A."/>
            <person name="Ogata H."/>
        </authorList>
    </citation>
    <scope>NUCLEOTIDE SEQUENCE [LARGE SCALE GENOMIC DNA]</scope>
</reference>
<dbReference type="InterPro" id="IPR029058">
    <property type="entry name" value="AB_hydrolase_fold"/>
</dbReference>
<name>A0A9W7GD88_9STRA</name>
<evidence type="ECO:0000256" key="2">
    <source>
        <dbReference type="SAM" id="Phobius"/>
    </source>
</evidence>
<feature type="region of interest" description="Disordered" evidence="1">
    <location>
        <begin position="589"/>
        <end position="624"/>
    </location>
</feature>
<evidence type="ECO:0000256" key="1">
    <source>
        <dbReference type="SAM" id="MobiDB-lite"/>
    </source>
</evidence>
<comment type="caution">
    <text evidence="3">The sequence shown here is derived from an EMBL/GenBank/DDBJ whole genome shotgun (WGS) entry which is preliminary data.</text>
</comment>
<dbReference type="SUPFAM" id="SSF53474">
    <property type="entry name" value="alpha/beta-Hydrolases"/>
    <property type="match status" value="1"/>
</dbReference>
<feature type="transmembrane region" description="Helical" evidence="2">
    <location>
        <begin position="190"/>
        <end position="212"/>
    </location>
</feature>
<dbReference type="OrthoDB" id="189551at2759"/>
<dbReference type="AlphaFoldDB" id="A0A9W7GD88"/>
<proteinExistence type="predicted"/>
<evidence type="ECO:0000313" key="4">
    <source>
        <dbReference type="Proteomes" id="UP001165065"/>
    </source>
</evidence>
<protein>
    <submittedName>
        <fullName evidence="3">Uncharacterized protein</fullName>
    </submittedName>
</protein>
<keyword evidence="2" id="KW-1133">Transmembrane helix</keyword>
<feature type="transmembrane region" description="Helical" evidence="2">
    <location>
        <begin position="282"/>
        <end position="307"/>
    </location>
</feature>
<gene>
    <name evidence="3" type="ORF">TrCOL_g3720</name>
</gene>
<keyword evidence="2" id="KW-0472">Membrane</keyword>
<keyword evidence="2" id="KW-0812">Transmembrane</keyword>
<feature type="region of interest" description="Disordered" evidence="1">
    <location>
        <begin position="27"/>
        <end position="134"/>
    </location>
</feature>
<evidence type="ECO:0000313" key="3">
    <source>
        <dbReference type="EMBL" id="GMI41839.1"/>
    </source>
</evidence>
<dbReference type="EMBL" id="BRYA01000158">
    <property type="protein sequence ID" value="GMI41839.1"/>
    <property type="molecule type" value="Genomic_DNA"/>
</dbReference>
<accession>A0A9W7GD88</accession>
<feature type="transmembrane region" description="Helical" evidence="2">
    <location>
        <begin position="349"/>
        <end position="374"/>
    </location>
</feature>
<keyword evidence="4" id="KW-1185">Reference proteome</keyword>
<feature type="compositionally biased region" description="Pro residues" evidence="1">
    <location>
        <begin position="79"/>
        <end position="88"/>
    </location>
</feature>
<sequence length="1082" mass="117434">MKLFSFFSSTPPPDPQRPTVKSLELLESTITGSPEKVGEEEASMGSTSLTTRSSPNKPLHVVLGGGDDLSDPFSEMPANLPPRPPSPKSPSVADNDEFVELGDVRRRNSRQKSRTGSDYDEEGGNLGSEVVSREAEYNSRERKVTFGLINGGKLAGVGVDEDEGKTRLSFAVRLVTTVATIAGGARSCTAGAALLFIFGRLFVTTAVAFHAVMDTTSCRLLLNKGDSFRKCSAPLLLVHAIIDIGMNYIYIYACQLVYVGFLQEPDGTTCDDWVYLHETLEVVIGISSFVIATRICALVVTSCYLVFENSKRFKMCRKKSTKKKINAALEEICHDGSYMNHGLVKWIKLAWTLSLVLALSWAIGAAVGCFRYIILDTQPSSSRQKPAQDLCDPLDTTECILPFPSNFFLVEDSTTDTGYKVNFPATSLPITKSGEPVDPSVVNELDGFSTMAPILFYLPGLMEGGGAGLGGATLPPADDVGRSLGANSTTLLFDIDSKALVAHFSEIYNEDKKHPLLVMQPAAPLSHNRRYGVALVGAAGPKEEGDVLLKRSKGLEELFVGEGPRSKEFRDVLLPALVEAAPWVVDEDGGVPDVVDGGGASGGEGEGGEGITDDEVEGGGRDEERDELQGIIPRKVQMLFDFSTISENSQLKKLRNVRDLTLDILNRPDFRWSEGENVKVVDIVDGDCELPGNYIARTVHLALQTPWFLLHYGNGKRGSVIDNKKIESGVTDLYGSLRFSVQVPCSLKEAALDQFSGKDLNAVVEYGHGLLYGREEMLDATFLHRMANNQGYLLVASDWRGMSMFDLPIIMKVLLADPSLFRATLDNLVQGFVAKMTMLHYVNNGMLEADWLTFEGQDGMMRVPVDENVEVNFYGISQGGILGAGYNAMMGITGLLQRSILGGAGTPFALILGRSADFKVFKNVMLLNFYNRRHVKILTSLIQMAWDTVEAGGLLAPPVSETSPPVLIQAGYGDVEVPVVSAQILARSYDAKLLPGRPRDVFGLDVSVAANGMGAPGPRSALTEVLYIKEDDEKSGGTGFNKVHYCVRQDVALQNQIVEFVNEGYIVDPCADDSCVRTQATC</sequence>
<dbReference type="Proteomes" id="UP001165065">
    <property type="component" value="Unassembled WGS sequence"/>
</dbReference>
<feature type="compositionally biased region" description="Polar residues" evidence="1">
    <location>
        <begin position="44"/>
        <end position="56"/>
    </location>
</feature>
<organism evidence="3 4">
    <name type="scientific">Triparma columacea</name>
    <dbReference type="NCBI Taxonomy" id="722753"/>
    <lineage>
        <taxon>Eukaryota</taxon>
        <taxon>Sar</taxon>
        <taxon>Stramenopiles</taxon>
        <taxon>Ochrophyta</taxon>
        <taxon>Bolidophyceae</taxon>
        <taxon>Parmales</taxon>
        <taxon>Triparmaceae</taxon>
        <taxon>Triparma</taxon>
    </lineage>
</organism>
<feature type="transmembrane region" description="Helical" evidence="2">
    <location>
        <begin position="233"/>
        <end position="253"/>
    </location>
</feature>
<feature type="compositionally biased region" description="Gly residues" evidence="1">
    <location>
        <begin position="596"/>
        <end position="610"/>
    </location>
</feature>